<evidence type="ECO:0000313" key="1">
    <source>
        <dbReference type="EMBL" id="QHT38987.1"/>
    </source>
</evidence>
<protein>
    <submittedName>
        <fullName evidence="1">Uncharacterized protein</fullName>
    </submittedName>
</protein>
<proteinExistence type="predicted"/>
<dbReference type="EMBL" id="MN738838">
    <property type="protein sequence ID" value="QHT38987.1"/>
    <property type="molecule type" value="Genomic_DNA"/>
</dbReference>
<reference evidence="1" key="1">
    <citation type="journal article" date="2020" name="Nature">
        <title>Giant virus diversity and host interactions through global metagenomics.</title>
        <authorList>
            <person name="Schulz F."/>
            <person name="Roux S."/>
            <person name="Paez-Espino D."/>
            <person name="Jungbluth S."/>
            <person name="Walsh D.A."/>
            <person name="Denef V.J."/>
            <person name="McMahon K.D."/>
            <person name="Konstantinidis K.T."/>
            <person name="Eloe-Fadrosh E.A."/>
            <person name="Kyrpides N.C."/>
            <person name="Woyke T."/>
        </authorList>
    </citation>
    <scope>NUCLEOTIDE SEQUENCE</scope>
    <source>
        <strain evidence="1">GVMAG-S-ERX556126-94</strain>
    </source>
</reference>
<dbReference type="AlphaFoldDB" id="A0A6C0FAV7"/>
<sequence length="596" mass="70251">MIVHTCFNNCSEHGYSANILKSGICKYFRRGEKEKFIWSIIEMSLFHDHPKGSGLITNLINRLKILLMEDLSLSEVYIISECSKILDEYDKDRSQRNLLLDFCELVTKGRRNRITSYVNNWYRNKDYTRGNLVLDKVLKYKKSGDSEELLLLGEDLIHRLEKGDESIFLIFNEMMKIEGNMGLRYRRKEASYLWFEILGDYMWPAELNDIFKFSLQMFMRRGMKERPAFGIWLGLIALKRDDLDYSVKEYQKFTETHFDDYRKDMKKIEMDDYVVNDYHVNKGFGLGKFAEEGALVVDEDLSLLGDKGAEYKSYYIQKKNESDSKSKKKSKVKETSGFLHEEEKKQSKLNRKKKCFDDLDKISFSEFTNVNILEDGVCGGKVCCIEVIYKDKRYILKQMGESMNYGLDYICVDKCKTYFDLWDMKMRRIVSDKKLVRKDPTIKTFVNNSSFADEDAVFCMMDYFENIGDLGKHKEYLKDEFVVKECLKIRLFDGLFRSSDNIIRNILVNRDGELLSIDEGDIYGKRGSIFNTHEWVSSKNISDKILHEVLDDILSEKDMKIKYVSDKLVKYGFKDKVDEFVNRFNDYKSIVLSEWH</sequence>
<accession>A0A6C0FAV7</accession>
<name>A0A6C0FAV7_9ZZZZ</name>
<organism evidence="1">
    <name type="scientific">viral metagenome</name>
    <dbReference type="NCBI Taxonomy" id="1070528"/>
    <lineage>
        <taxon>unclassified sequences</taxon>
        <taxon>metagenomes</taxon>
        <taxon>organismal metagenomes</taxon>
    </lineage>
</organism>